<dbReference type="InterPro" id="IPR011042">
    <property type="entry name" value="6-blade_b-propeller_TolB-like"/>
</dbReference>
<dbReference type="GO" id="GO:0046872">
    <property type="term" value="F:metal ion binding"/>
    <property type="evidence" value="ECO:0007669"/>
    <property type="project" value="UniProtKB-KW"/>
</dbReference>
<dbReference type="Gene3D" id="2.120.10.30">
    <property type="entry name" value="TolB, C-terminal domain"/>
    <property type="match status" value="1"/>
</dbReference>
<organism evidence="6 7">
    <name type="scientific">Algoriphagus zhangzhouensis</name>
    <dbReference type="NCBI Taxonomy" id="1073327"/>
    <lineage>
        <taxon>Bacteria</taxon>
        <taxon>Pseudomonadati</taxon>
        <taxon>Bacteroidota</taxon>
        <taxon>Cytophagia</taxon>
        <taxon>Cytophagales</taxon>
        <taxon>Cyclobacteriaceae</taxon>
        <taxon>Algoriphagus</taxon>
    </lineage>
</organism>
<dbReference type="PANTHER" id="PTHR19328">
    <property type="entry name" value="HEDGEHOG-INTERACTING PROTEIN"/>
    <property type="match status" value="1"/>
</dbReference>
<evidence type="ECO:0000256" key="2">
    <source>
        <dbReference type="ARBA" id="ARBA00022723"/>
    </source>
</evidence>
<dbReference type="GO" id="GO:0020037">
    <property type="term" value="F:heme binding"/>
    <property type="evidence" value="ECO:0007669"/>
    <property type="project" value="InterPro"/>
</dbReference>
<evidence type="ECO:0000256" key="1">
    <source>
        <dbReference type="ARBA" id="ARBA00022617"/>
    </source>
</evidence>
<evidence type="ECO:0000313" key="7">
    <source>
        <dbReference type="Proteomes" id="UP000184609"/>
    </source>
</evidence>
<dbReference type="RefSeq" id="WP_073571619.1">
    <property type="nucleotide sequence ID" value="NZ_FRXN01000002.1"/>
</dbReference>
<dbReference type="PROSITE" id="PS51257">
    <property type="entry name" value="PROKAR_LIPOPROTEIN"/>
    <property type="match status" value="1"/>
</dbReference>
<keyword evidence="3 4" id="KW-0408">Iron</keyword>
<dbReference type="STRING" id="1073327.SAMN04488108_2001"/>
<dbReference type="PROSITE" id="PS51007">
    <property type="entry name" value="CYTC"/>
    <property type="match status" value="1"/>
</dbReference>
<dbReference type="Proteomes" id="UP000184609">
    <property type="component" value="Unassembled WGS sequence"/>
</dbReference>
<evidence type="ECO:0000256" key="4">
    <source>
        <dbReference type="PROSITE-ProRule" id="PRU00433"/>
    </source>
</evidence>
<sequence>MKNSVKFFLPALALFAACSGEKNPGWDISTDQEQITAGKSLFEQNCAACHNFTQNAIGPNLSGVTHEMTSEWVKNFIKNPTQIIESGDERAKATFAAYKTYMPAFPNLGDEQMDQILSYLHTYEKKAVEQSADKIEDPIPDSVVDSGIRMELEFFFQVPPTDTITPLAKITKLESEPVFGRTFLQDQHGVMYEIINGKPVEYLNLKKLRPEMVSKPGLATGFGSWAFHPDFVNNGILYTSHTVPGGTAPADFAYADSIPVKMQWVLTEWKTNNPKGTPYVGEGREFFRIDVPTQIHGVQELAFNPKSKPGDEDYGLLYVGVGDGGSAENGFAFIPDHQGRLPWSSILRIDPSGRNSKNGKYGIPASNPFASDPNKAGEVYAYGFRNPNRVFWSPDGQLLASEIGHHNIEELNKIEPGKFYGWPQREGTFLINPYGNMSDLFPLPADDAELGSTYPLIQLDHDELNAIIAGYFIPSGELEGNFLFGDVPGGKLYISDLKGDQPKVESWKVIYNGKEMTIKELCDCKRVDLKFGQDKTGQLYLMTKFDGKVYKIKTP</sequence>
<reference evidence="7" key="1">
    <citation type="submission" date="2016-12" db="EMBL/GenBank/DDBJ databases">
        <authorList>
            <person name="Varghese N."/>
            <person name="Submissions S."/>
        </authorList>
    </citation>
    <scope>NUCLEOTIDE SEQUENCE [LARGE SCALE GENOMIC DNA]</scope>
    <source>
        <strain evidence="7">DSM 25035</strain>
    </source>
</reference>
<keyword evidence="7" id="KW-1185">Reference proteome</keyword>
<dbReference type="SUPFAM" id="SSF50952">
    <property type="entry name" value="Soluble quinoprotein glucose dehydrogenase"/>
    <property type="match status" value="1"/>
</dbReference>
<evidence type="ECO:0000313" key="6">
    <source>
        <dbReference type="EMBL" id="SHO62229.1"/>
    </source>
</evidence>
<dbReference type="Pfam" id="PF07995">
    <property type="entry name" value="GSDH"/>
    <property type="match status" value="1"/>
</dbReference>
<dbReference type="Pfam" id="PF00034">
    <property type="entry name" value="Cytochrom_C"/>
    <property type="match status" value="1"/>
</dbReference>
<dbReference type="SUPFAM" id="SSF46626">
    <property type="entry name" value="Cytochrome c"/>
    <property type="match status" value="1"/>
</dbReference>
<name>A0A1M7ZBN2_9BACT</name>
<dbReference type="PANTHER" id="PTHR19328:SF13">
    <property type="entry name" value="HIPL1 PROTEIN"/>
    <property type="match status" value="1"/>
</dbReference>
<dbReference type="AlphaFoldDB" id="A0A1M7ZBN2"/>
<dbReference type="EMBL" id="FRXN01000002">
    <property type="protein sequence ID" value="SHO62229.1"/>
    <property type="molecule type" value="Genomic_DNA"/>
</dbReference>
<dbReference type="InterPro" id="IPR036909">
    <property type="entry name" value="Cyt_c-like_dom_sf"/>
</dbReference>
<dbReference type="InterPro" id="IPR012938">
    <property type="entry name" value="Glc/Sorbosone_DH"/>
</dbReference>
<dbReference type="InterPro" id="IPR011041">
    <property type="entry name" value="Quinoprot_gluc/sorb_DH_b-prop"/>
</dbReference>
<proteinExistence type="predicted"/>
<accession>A0A1M7ZBN2</accession>
<dbReference type="InterPro" id="IPR009056">
    <property type="entry name" value="Cyt_c-like_dom"/>
</dbReference>
<feature type="domain" description="Cytochrome c" evidence="5">
    <location>
        <begin position="33"/>
        <end position="124"/>
    </location>
</feature>
<gene>
    <name evidence="6" type="ORF">SAMN04488108_2001</name>
</gene>
<dbReference type="GO" id="GO:0009055">
    <property type="term" value="F:electron transfer activity"/>
    <property type="evidence" value="ECO:0007669"/>
    <property type="project" value="InterPro"/>
</dbReference>
<protein>
    <submittedName>
        <fullName evidence="6">Cytochrome c</fullName>
    </submittedName>
</protein>
<keyword evidence="2 4" id="KW-0479">Metal-binding</keyword>
<evidence type="ECO:0000256" key="3">
    <source>
        <dbReference type="ARBA" id="ARBA00023004"/>
    </source>
</evidence>
<evidence type="ECO:0000259" key="5">
    <source>
        <dbReference type="PROSITE" id="PS51007"/>
    </source>
</evidence>
<keyword evidence="1 4" id="KW-0349">Heme</keyword>
<dbReference type="Gene3D" id="1.10.760.10">
    <property type="entry name" value="Cytochrome c-like domain"/>
    <property type="match status" value="1"/>
</dbReference>
<dbReference type="OrthoDB" id="9770043at2"/>